<dbReference type="OrthoDB" id="9809275at2"/>
<dbReference type="SUPFAM" id="SSF56112">
    <property type="entry name" value="Protein kinase-like (PK-like)"/>
    <property type="match status" value="1"/>
</dbReference>
<accession>A0A431VEI9</accession>
<evidence type="ECO:0000313" key="3">
    <source>
        <dbReference type="Proteomes" id="UP000277007"/>
    </source>
</evidence>
<evidence type="ECO:0000259" key="1">
    <source>
        <dbReference type="Pfam" id="PF01636"/>
    </source>
</evidence>
<feature type="domain" description="Aminoglycoside phosphotransferase" evidence="1">
    <location>
        <begin position="23"/>
        <end position="258"/>
    </location>
</feature>
<comment type="caution">
    <text evidence="2">The sequence shown here is derived from an EMBL/GenBank/DDBJ whole genome shotgun (WGS) entry which is preliminary data.</text>
</comment>
<dbReference type="Proteomes" id="UP000277007">
    <property type="component" value="Unassembled WGS sequence"/>
</dbReference>
<dbReference type="RefSeq" id="WP_126617603.1">
    <property type="nucleotide sequence ID" value="NZ_JBHUCY010000015.1"/>
</dbReference>
<evidence type="ECO:0000313" key="2">
    <source>
        <dbReference type="EMBL" id="RTR17818.1"/>
    </source>
</evidence>
<dbReference type="Gene3D" id="3.30.200.20">
    <property type="entry name" value="Phosphorylase Kinase, domain 1"/>
    <property type="match status" value="1"/>
</dbReference>
<dbReference type="AlphaFoldDB" id="A0A431VEI9"/>
<dbReference type="Pfam" id="PF01636">
    <property type="entry name" value="APH"/>
    <property type="match status" value="1"/>
</dbReference>
<dbReference type="InterPro" id="IPR011009">
    <property type="entry name" value="Kinase-like_dom_sf"/>
</dbReference>
<dbReference type="EMBL" id="RXMA01000017">
    <property type="protein sequence ID" value="RTR17818.1"/>
    <property type="molecule type" value="Genomic_DNA"/>
</dbReference>
<organism evidence="2 3">
    <name type="scientific">Azospirillum griseum</name>
    <dbReference type="NCBI Taxonomy" id="2496639"/>
    <lineage>
        <taxon>Bacteria</taxon>
        <taxon>Pseudomonadati</taxon>
        <taxon>Pseudomonadota</taxon>
        <taxon>Alphaproteobacteria</taxon>
        <taxon>Rhodospirillales</taxon>
        <taxon>Azospirillaceae</taxon>
        <taxon>Azospirillum</taxon>
    </lineage>
</organism>
<keyword evidence="3" id="KW-1185">Reference proteome</keyword>
<dbReference type="Gene3D" id="3.90.1200.10">
    <property type="match status" value="1"/>
</dbReference>
<sequence>MASREAAIVRFLAAQGLADAARTPLAGDASARRYERLTRPDGSSLILVDTPVPAEDLTPFIAIGAVLDRIGLSVPIVRAANEREGLAIQDDFGTDTFFRLLADGADPEPLYALATDALIALHQRWPDGEGERLGLPVYDPALFVEQTLLFADAYCPVVLKRSLSEKDRSDLATVWRAVLEPVCAGPRSLLLRDYHVDNLMRLPRDGVRAAGLIDFQAAGLGPTAYDLVSLLEDARRDVPDALAVAMTDRYLAAFPTLDPAALRRSMAILGAVRHTRIVAIFVRLALAQGRRAYLAHLPRVWRLLDRHLARPELAPVADWFDRCLPPGTRADFVVPETT</sequence>
<dbReference type="GO" id="GO:0016740">
    <property type="term" value="F:transferase activity"/>
    <property type="evidence" value="ECO:0007669"/>
    <property type="project" value="UniProtKB-KW"/>
</dbReference>
<name>A0A431VEI9_9PROT</name>
<gene>
    <name evidence="2" type="ORF">EJ903_16925</name>
</gene>
<keyword evidence="2" id="KW-0808">Transferase</keyword>
<reference evidence="2 3" key="1">
    <citation type="submission" date="2018-12" db="EMBL/GenBank/DDBJ databases">
        <authorList>
            <person name="Yang Y."/>
        </authorList>
    </citation>
    <scope>NUCLEOTIDE SEQUENCE [LARGE SCALE GENOMIC DNA]</scope>
    <source>
        <strain evidence="2 3">L-25-5w-1</strain>
    </source>
</reference>
<proteinExistence type="predicted"/>
<protein>
    <submittedName>
        <fullName evidence="2">Aminoglycoside phosphotransferase</fullName>
    </submittedName>
</protein>
<dbReference type="InterPro" id="IPR002575">
    <property type="entry name" value="Aminoglycoside_PTrfase"/>
</dbReference>